<evidence type="ECO:0000313" key="2">
    <source>
        <dbReference type="EMBL" id="SPO27314.1"/>
    </source>
</evidence>
<keyword evidence="1" id="KW-0732">Signal</keyword>
<gene>
    <name evidence="2" type="ORF">UTRI_10431</name>
</gene>
<name>A0A5C3E9H2_9BASI</name>
<protein>
    <submittedName>
        <fullName evidence="2">Related to conserved hypothetical Ustilaginaceae-specific protein</fullName>
    </submittedName>
</protein>
<evidence type="ECO:0000313" key="3">
    <source>
        <dbReference type="Proteomes" id="UP000324022"/>
    </source>
</evidence>
<reference evidence="2 3" key="1">
    <citation type="submission" date="2018-03" db="EMBL/GenBank/DDBJ databases">
        <authorList>
            <person name="Guldener U."/>
        </authorList>
    </citation>
    <scope>NUCLEOTIDE SEQUENCE [LARGE SCALE GENOMIC DNA]</scope>
    <source>
        <strain evidence="2 3">NBRC100155</strain>
    </source>
</reference>
<evidence type="ECO:0000256" key="1">
    <source>
        <dbReference type="SAM" id="SignalP"/>
    </source>
</evidence>
<dbReference type="AlphaFoldDB" id="A0A5C3E9H2"/>
<feature type="signal peptide" evidence="1">
    <location>
        <begin position="1"/>
        <end position="23"/>
    </location>
</feature>
<dbReference type="OrthoDB" id="2555890at2759"/>
<dbReference type="Proteomes" id="UP000324022">
    <property type="component" value="Unassembled WGS sequence"/>
</dbReference>
<dbReference type="EMBL" id="OOIN01000017">
    <property type="protein sequence ID" value="SPO27314.1"/>
    <property type="molecule type" value="Genomic_DNA"/>
</dbReference>
<feature type="chain" id="PRO_5022838727" evidence="1">
    <location>
        <begin position="24"/>
        <end position="183"/>
    </location>
</feature>
<organism evidence="2 3">
    <name type="scientific">Ustilago trichophora</name>
    <dbReference type="NCBI Taxonomy" id="86804"/>
    <lineage>
        <taxon>Eukaryota</taxon>
        <taxon>Fungi</taxon>
        <taxon>Dikarya</taxon>
        <taxon>Basidiomycota</taxon>
        <taxon>Ustilaginomycotina</taxon>
        <taxon>Ustilaginomycetes</taxon>
        <taxon>Ustilaginales</taxon>
        <taxon>Ustilaginaceae</taxon>
        <taxon>Ustilago</taxon>
    </lineage>
</organism>
<proteinExistence type="predicted"/>
<accession>A0A5C3E9H2</accession>
<sequence length="183" mass="21059">MAAIHRLILRSILLATLAPLVLAVQPLQGTDLEMYNRALDRYQQASLESVGLYHRHIWEPDALERWRKGPMKDKWLVDAEHRGAIHIGESRDWLRRKVTYFSSIIVPQDDVLTIEMGLNRDIPVEGGNNPKEAAVFWKHVGQAFTPLKVDFLIHHRANYPLEPLKDVLHESFTRVVPYSGEIP</sequence>
<keyword evidence="3" id="KW-1185">Reference proteome</keyword>